<evidence type="ECO:0000313" key="2">
    <source>
        <dbReference type="Proteomes" id="UP000235786"/>
    </source>
</evidence>
<sequence>MTLYPVFRPVYAGDDDSFSFFGDFSNSSQDTLHKTCSKADQSGLNSTTRIASNFTETACSQTPSTLVESPTAGAFELQSSTHSLEFFQFSRYGEIHADELWQIYSGGSREKPSVSAIVETLNTQQVYTGDIPPSAINYQEAHNHTIFSTPFDFNPSIPLQSTQLMCNGYALSPNTTDIWRPESMVPTSPFEFPGQGLYEIYGPALDASSNCSTTSTATQTTDDLLVDCTS</sequence>
<gene>
    <name evidence="1" type="ORF">L207DRAFT_588275</name>
</gene>
<evidence type="ECO:0000313" key="1">
    <source>
        <dbReference type="EMBL" id="PMD34763.1"/>
    </source>
</evidence>
<accession>A0A2J6R8D0</accession>
<name>A0A2J6R8D0_HYAVF</name>
<organism evidence="1 2">
    <name type="scientific">Hyaloscypha variabilis (strain UAMH 11265 / GT02V1 / F)</name>
    <name type="common">Meliniomyces variabilis</name>
    <dbReference type="NCBI Taxonomy" id="1149755"/>
    <lineage>
        <taxon>Eukaryota</taxon>
        <taxon>Fungi</taxon>
        <taxon>Dikarya</taxon>
        <taxon>Ascomycota</taxon>
        <taxon>Pezizomycotina</taxon>
        <taxon>Leotiomycetes</taxon>
        <taxon>Helotiales</taxon>
        <taxon>Hyaloscyphaceae</taxon>
        <taxon>Hyaloscypha</taxon>
        <taxon>Hyaloscypha variabilis</taxon>
    </lineage>
</organism>
<protein>
    <submittedName>
        <fullName evidence="1">Uncharacterized protein</fullName>
    </submittedName>
</protein>
<dbReference type="Proteomes" id="UP000235786">
    <property type="component" value="Unassembled WGS sequence"/>
</dbReference>
<dbReference type="STRING" id="1149755.A0A2J6R8D0"/>
<reference evidence="1 2" key="1">
    <citation type="submission" date="2016-04" db="EMBL/GenBank/DDBJ databases">
        <title>A degradative enzymes factory behind the ericoid mycorrhizal symbiosis.</title>
        <authorList>
            <consortium name="DOE Joint Genome Institute"/>
            <person name="Martino E."/>
            <person name="Morin E."/>
            <person name="Grelet G."/>
            <person name="Kuo A."/>
            <person name="Kohler A."/>
            <person name="Daghino S."/>
            <person name="Barry K."/>
            <person name="Choi C."/>
            <person name="Cichocki N."/>
            <person name="Clum A."/>
            <person name="Copeland A."/>
            <person name="Hainaut M."/>
            <person name="Haridas S."/>
            <person name="Labutti K."/>
            <person name="Lindquist E."/>
            <person name="Lipzen A."/>
            <person name="Khouja H.-R."/>
            <person name="Murat C."/>
            <person name="Ohm R."/>
            <person name="Olson A."/>
            <person name="Spatafora J."/>
            <person name="Veneault-Fourrey C."/>
            <person name="Henrissat B."/>
            <person name="Grigoriev I."/>
            <person name="Martin F."/>
            <person name="Perotto S."/>
        </authorList>
    </citation>
    <scope>NUCLEOTIDE SEQUENCE [LARGE SCALE GENOMIC DNA]</scope>
    <source>
        <strain evidence="1 2">F</strain>
    </source>
</reference>
<dbReference type="AlphaFoldDB" id="A0A2J6R8D0"/>
<keyword evidence="2" id="KW-1185">Reference proteome</keyword>
<dbReference type="OrthoDB" id="10521492at2759"/>
<dbReference type="EMBL" id="KZ613953">
    <property type="protein sequence ID" value="PMD34763.1"/>
    <property type="molecule type" value="Genomic_DNA"/>
</dbReference>
<proteinExistence type="predicted"/>